<evidence type="ECO:0000313" key="2">
    <source>
        <dbReference type="EMBL" id="SDY33236.1"/>
    </source>
</evidence>
<proteinExistence type="predicted"/>
<sequence length="224" mass="24092">MIRSLLYYLLALLLAGCASAHSLTQAGFQPTEAPAMPFTTPISAIGSIQRGNQVVFDSAATRASVGLLRRQLRAQQAGLRLSGELVIPDSLRLQAEQEIGRAVAALNSRPQLGGGANLPVLDYLLQQQGQRYVFVTAARGFTRSPGNYGGQVAKSIGVGLLTMGMLVPVSVKARSEIGVFVYDAQQRAIVYYCHTSPIEHEPLDETSVAKQLRTMLAKDYTFGP</sequence>
<gene>
    <name evidence="2" type="ORF">SAMN04488069_107225</name>
</gene>
<dbReference type="EMBL" id="FNOV01000007">
    <property type="protein sequence ID" value="SDY33236.1"/>
    <property type="molecule type" value="Genomic_DNA"/>
</dbReference>
<keyword evidence="3" id="KW-1185">Reference proteome</keyword>
<dbReference type="PROSITE" id="PS51257">
    <property type="entry name" value="PROKAR_LIPOPROTEIN"/>
    <property type="match status" value="1"/>
</dbReference>
<accession>A0A1H3IZV2</accession>
<dbReference type="RefSeq" id="WP_139255199.1">
    <property type="nucleotide sequence ID" value="NZ_FNOV01000007.1"/>
</dbReference>
<evidence type="ECO:0008006" key="4">
    <source>
        <dbReference type="Google" id="ProtNLM"/>
    </source>
</evidence>
<evidence type="ECO:0000256" key="1">
    <source>
        <dbReference type="SAM" id="SignalP"/>
    </source>
</evidence>
<feature type="chain" id="PRO_5011507569" description="DUF4136 domain-containing protein" evidence="1">
    <location>
        <begin position="21"/>
        <end position="224"/>
    </location>
</feature>
<name>A0A1H3IZV2_9BACT</name>
<dbReference type="OrthoDB" id="836336at2"/>
<protein>
    <recommendedName>
        <fullName evidence="4">DUF4136 domain-containing protein</fullName>
    </recommendedName>
</protein>
<organism evidence="2 3">
    <name type="scientific">Hymenobacter psychrophilus</name>
    <dbReference type="NCBI Taxonomy" id="651662"/>
    <lineage>
        <taxon>Bacteria</taxon>
        <taxon>Pseudomonadati</taxon>
        <taxon>Bacteroidota</taxon>
        <taxon>Cytophagia</taxon>
        <taxon>Cytophagales</taxon>
        <taxon>Hymenobacteraceae</taxon>
        <taxon>Hymenobacter</taxon>
    </lineage>
</organism>
<feature type="signal peptide" evidence="1">
    <location>
        <begin position="1"/>
        <end position="20"/>
    </location>
</feature>
<keyword evidence="1" id="KW-0732">Signal</keyword>
<dbReference type="Proteomes" id="UP000199249">
    <property type="component" value="Unassembled WGS sequence"/>
</dbReference>
<dbReference type="AlphaFoldDB" id="A0A1H3IZV2"/>
<reference evidence="3" key="1">
    <citation type="submission" date="2016-10" db="EMBL/GenBank/DDBJ databases">
        <authorList>
            <person name="Varghese N."/>
            <person name="Submissions S."/>
        </authorList>
    </citation>
    <scope>NUCLEOTIDE SEQUENCE [LARGE SCALE GENOMIC DNA]</scope>
    <source>
        <strain evidence="3">CGMCC 1.8975</strain>
    </source>
</reference>
<dbReference type="STRING" id="651662.SAMN04488069_107225"/>
<evidence type="ECO:0000313" key="3">
    <source>
        <dbReference type="Proteomes" id="UP000199249"/>
    </source>
</evidence>